<dbReference type="OMA" id="FTISHGY"/>
<sequence>MFPEHQEAVYKEQLDILGNDIDVPPTWEQLSKMDYLNRIIKEVWRLYSAIGIVRKLTNDIDLGEYKIPKGFSAFIMLNTLHKNRDIWSHPNEFYPEHFLPEEIAKRPKGSYIPFSLGPRGCP</sequence>
<dbReference type="STRING" id="13249.T1I0Z8"/>
<dbReference type="InterPro" id="IPR036396">
    <property type="entry name" value="Cyt_P450_sf"/>
</dbReference>
<evidence type="ECO:0000256" key="8">
    <source>
        <dbReference type="ARBA" id="ARBA00022848"/>
    </source>
</evidence>
<comment type="cofactor">
    <cofactor evidence="1 13">
        <name>heme</name>
        <dbReference type="ChEBI" id="CHEBI:30413"/>
    </cofactor>
</comment>
<dbReference type="VEuPathDB" id="VectorBase:RPRC009968"/>
<dbReference type="Gene3D" id="1.10.630.10">
    <property type="entry name" value="Cytochrome P450"/>
    <property type="match status" value="1"/>
</dbReference>
<evidence type="ECO:0000256" key="6">
    <source>
        <dbReference type="ARBA" id="ARBA00022723"/>
    </source>
</evidence>
<evidence type="ECO:0000313" key="14">
    <source>
        <dbReference type="EnsemblMetazoa" id="RPRC009968-PA"/>
    </source>
</evidence>
<dbReference type="GO" id="GO:0004497">
    <property type="term" value="F:monooxygenase activity"/>
    <property type="evidence" value="ECO:0007669"/>
    <property type="project" value="UniProtKB-KW"/>
</dbReference>
<dbReference type="EMBL" id="ACPB03012095">
    <property type="status" value="NOT_ANNOTATED_CDS"/>
    <property type="molecule type" value="Genomic_DNA"/>
</dbReference>
<comment type="subcellular location">
    <subcellularLocation>
        <location evidence="3">Endoplasmic reticulum membrane</location>
        <topology evidence="3">Peripheral membrane protein</topology>
    </subcellularLocation>
    <subcellularLocation>
        <location evidence="2">Microsome membrane</location>
        <topology evidence="2">Peripheral membrane protein</topology>
    </subcellularLocation>
</comment>
<proteinExistence type="inferred from homology"/>
<keyword evidence="15" id="KW-1185">Reference proteome</keyword>
<evidence type="ECO:0000256" key="5">
    <source>
        <dbReference type="ARBA" id="ARBA00022617"/>
    </source>
</evidence>
<dbReference type="Pfam" id="PF00067">
    <property type="entry name" value="p450"/>
    <property type="match status" value="1"/>
</dbReference>
<dbReference type="AlphaFoldDB" id="T1I0Z8"/>
<accession>T1I0Z8</accession>
<dbReference type="PRINTS" id="PR00463">
    <property type="entry name" value="EP450I"/>
</dbReference>
<keyword evidence="8" id="KW-0492">Microsome</keyword>
<dbReference type="GO" id="GO:0020037">
    <property type="term" value="F:heme binding"/>
    <property type="evidence" value="ECO:0007669"/>
    <property type="project" value="InterPro"/>
</dbReference>
<organism evidence="14 15">
    <name type="scientific">Rhodnius prolixus</name>
    <name type="common">Triatomid bug</name>
    <dbReference type="NCBI Taxonomy" id="13249"/>
    <lineage>
        <taxon>Eukaryota</taxon>
        <taxon>Metazoa</taxon>
        <taxon>Ecdysozoa</taxon>
        <taxon>Arthropoda</taxon>
        <taxon>Hexapoda</taxon>
        <taxon>Insecta</taxon>
        <taxon>Pterygota</taxon>
        <taxon>Neoptera</taxon>
        <taxon>Paraneoptera</taxon>
        <taxon>Hemiptera</taxon>
        <taxon>Heteroptera</taxon>
        <taxon>Panheteroptera</taxon>
        <taxon>Cimicomorpha</taxon>
        <taxon>Reduviidae</taxon>
        <taxon>Triatominae</taxon>
        <taxon>Rhodnius</taxon>
    </lineage>
</organism>
<evidence type="ECO:0000256" key="13">
    <source>
        <dbReference type="PIRSR" id="PIRSR602401-1"/>
    </source>
</evidence>
<evidence type="ECO:0000256" key="9">
    <source>
        <dbReference type="ARBA" id="ARBA00023002"/>
    </source>
</evidence>
<dbReference type="SUPFAM" id="SSF48264">
    <property type="entry name" value="Cytochrome P450"/>
    <property type="match status" value="1"/>
</dbReference>
<dbReference type="GO" id="GO:0016705">
    <property type="term" value="F:oxidoreductase activity, acting on paired donors, with incorporation or reduction of molecular oxygen"/>
    <property type="evidence" value="ECO:0007669"/>
    <property type="project" value="InterPro"/>
</dbReference>
<keyword evidence="11" id="KW-0503">Monooxygenase</keyword>
<reference evidence="14" key="1">
    <citation type="submission" date="2015-05" db="UniProtKB">
        <authorList>
            <consortium name="EnsemblMetazoa"/>
        </authorList>
    </citation>
    <scope>IDENTIFICATION</scope>
</reference>
<dbReference type="PANTHER" id="PTHR24291">
    <property type="entry name" value="CYTOCHROME P450 FAMILY 4"/>
    <property type="match status" value="1"/>
</dbReference>
<keyword evidence="7" id="KW-0256">Endoplasmic reticulum</keyword>
<dbReference type="EnsemblMetazoa" id="RPRC009968-RA">
    <property type="protein sequence ID" value="RPRC009968-PA"/>
    <property type="gene ID" value="RPRC009968"/>
</dbReference>
<evidence type="ECO:0000256" key="11">
    <source>
        <dbReference type="ARBA" id="ARBA00023033"/>
    </source>
</evidence>
<keyword evidence="6 13" id="KW-0479">Metal-binding</keyword>
<dbReference type="HOGENOM" id="CLU_001570_5_7_1"/>
<dbReference type="Proteomes" id="UP000015103">
    <property type="component" value="Unassembled WGS sequence"/>
</dbReference>
<dbReference type="InterPro" id="IPR050196">
    <property type="entry name" value="Cytochrome_P450_Monoox"/>
</dbReference>
<evidence type="ECO:0000256" key="4">
    <source>
        <dbReference type="ARBA" id="ARBA00010617"/>
    </source>
</evidence>
<keyword evidence="9" id="KW-0560">Oxidoreductase</keyword>
<evidence type="ECO:0000256" key="3">
    <source>
        <dbReference type="ARBA" id="ARBA00004406"/>
    </source>
</evidence>
<evidence type="ECO:0000256" key="7">
    <source>
        <dbReference type="ARBA" id="ARBA00022824"/>
    </source>
</evidence>
<dbReference type="InterPro" id="IPR001128">
    <property type="entry name" value="Cyt_P450"/>
</dbReference>
<dbReference type="GO" id="GO:0005789">
    <property type="term" value="C:endoplasmic reticulum membrane"/>
    <property type="evidence" value="ECO:0007669"/>
    <property type="project" value="UniProtKB-SubCell"/>
</dbReference>
<keyword evidence="5 13" id="KW-0349">Heme</keyword>
<evidence type="ECO:0000256" key="1">
    <source>
        <dbReference type="ARBA" id="ARBA00001971"/>
    </source>
</evidence>
<comment type="similarity">
    <text evidence="4">Belongs to the cytochrome P450 family.</text>
</comment>
<evidence type="ECO:0000256" key="2">
    <source>
        <dbReference type="ARBA" id="ARBA00004174"/>
    </source>
</evidence>
<keyword evidence="10 13" id="KW-0408">Iron</keyword>
<name>T1I0Z8_RHOPR</name>
<dbReference type="GO" id="GO:0005506">
    <property type="term" value="F:iron ion binding"/>
    <property type="evidence" value="ECO:0007669"/>
    <property type="project" value="InterPro"/>
</dbReference>
<evidence type="ECO:0000256" key="12">
    <source>
        <dbReference type="ARBA" id="ARBA00023136"/>
    </source>
</evidence>
<dbReference type="InterPro" id="IPR002401">
    <property type="entry name" value="Cyt_P450_E_grp-I"/>
</dbReference>
<evidence type="ECO:0000313" key="15">
    <source>
        <dbReference type="Proteomes" id="UP000015103"/>
    </source>
</evidence>
<protein>
    <submittedName>
        <fullName evidence="14">Uncharacterized protein</fullName>
    </submittedName>
</protein>
<dbReference type="InParanoid" id="T1I0Z8"/>
<evidence type="ECO:0000256" key="10">
    <source>
        <dbReference type="ARBA" id="ARBA00023004"/>
    </source>
</evidence>
<dbReference type="eggNOG" id="KOG0157">
    <property type="taxonomic scope" value="Eukaryota"/>
</dbReference>
<feature type="binding site" description="axial binding residue" evidence="13">
    <location>
        <position position="121"/>
    </location>
    <ligand>
        <name>heme</name>
        <dbReference type="ChEBI" id="CHEBI:30413"/>
    </ligand>
    <ligandPart>
        <name>Fe</name>
        <dbReference type="ChEBI" id="CHEBI:18248"/>
    </ligandPart>
</feature>
<dbReference type="PANTHER" id="PTHR24291:SF189">
    <property type="entry name" value="CYTOCHROME P450 4C3-RELATED"/>
    <property type="match status" value="1"/>
</dbReference>
<keyword evidence="12" id="KW-0472">Membrane</keyword>